<keyword evidence="9" id="KW-1185">Reference proteome</keyword>
<dbReference type="PANTHER" id="PTHR24286:SF384">
    <property type="entry name" value="P450, PUTATIVE (EUROFUNG)-RELATED"/>
    <property type="match status" value="1"/>
</dbReference>
<sequence>MIEIVICAVSVAVAWWLARAMWSYYYLNCMKDEKVDLPLPPGTMGLPFIGETMDLAMKKDFWEKKYEKYGNIYKTHVLGSPVVRVTSSEFVSTVLRGENTLVKIGVPRHIEELLGDCGALSVMTGPKHTPLKQVFYQVLSGISLGEFCPRMQEVVRSNLDMLLVKKNIAVYEEIKTLNFQASSKLLLGEDRFAASEMDKIRQAAVEFMGALFTVPWNIPGFPVWKARRGRQTINSYIGKAIDSNSNDIDNGDAISHLLKAALPLHCRRLTKDDIYTNSTELQPEYRRLTRMEVMDAAAEMLFMSSISTSSAMTSIVLLLGQHQEVREKILAELGEHGLLMAKDDVNIQPLTTEKLTKLKYVQCVIKEVLRLKPPVGGVFRKVLQTLELGGYQIPRGWTVICSIKDMQENSQVFKDGQNFNPERWLHVSPEESKQLRFENIPFGGGHRVCPGRKFAQQLLQIFTIELVARCNWELTNPNPTMARLPVLHPVDSLPAVFSPRRSRHNHPD</sequence>
<evidence type="ECO:0000256" key="7">
    <source>
        <dbReference type="PIRSR" id="PIRSR602403-1"/>
    </source>
</evidence>
<proteinExistence type="inferred from homology"/>
<dbReference type="RefSeq" id="XP_013413599.1">
    <property type="nucleotide sequence ID" value="XM_013558145.2"/>
</dbReference>
<dbReference type="KEGG" id="lak:106175945"/>
<dbReference type="SUPFAM" id="SSF48264">
    <property type="entry name" value="Cytochrome P450"/>
    <property type="match status" value="1"/>
</dbReference>
<dbReference type="InterPro" id="IPR017972">
    <property type="entry name" value="Cyt_P450_CS"/>
</dbReference>
<reference evidence="10" key="1">
    <citation type="submission" date="2025-08" db="UniProtKB">
        <authorList>
            <consortium name="RefSeq"/>
        </authorList>
    </citation>
    <scope>IDENTIFICATION</scope>
    <source>
        <tissue evidence="10">Gonads</tissue>
    </source>
</reference>
<dbReference type="GO" id="GO:0004497">
    <property type="term" value="F:monooxygenase activity"/>
    <property type="evidence" value="ECO:0007669"/>
    <property type="project" value="UniProtKB-KW"/>
</dbReference>
<dbReference type="GO" id="GO:0016125">
    <property type="term" value="P:sterol metabolic process"/>
    <property type="evidence" value="ECO:0007669"/>
    <property type="project" value="TreeGrafter"/>
</dbReference>
<dbReference type="GeneID" id="106175945"/>
<evidence type="ECO:0000256" key="2">
    <source>
        <dbReference type="ARBA" id="ARBA00022617"/>
    </source>
</evidence>
<dbReference type="PRINTS" id="PR00385">
    <property type="entry name" value="P450"/>
</dbReference>
<dbReference type="Gene3D" id="1.10.630.10">
    <property type="entry name" value="Cytochrome P450"/>
    <property type="match status" value="1"/>
</dbReference>
<evidence type="ECO:0000313" key="10">
    <source>
        <dbReference type="RefSeq" id="XP_013413599.1"/>
    </source>
</evidence>
<dbReference type="OMA" id="IEPCEWT"/>
<organism evidence="9 10">
    <name type="scientific">Lingula anatina</name>
    <name type="common">Brachiopod</name>
    <name type="synonym">Lingula unguis</name>
    <dbReference type="NCBI Taxonomy" id="7574"/>
    <lineage>
        <taxon>Eukaryota</taxon>
        <taxon>Metazoa</taxon>
        <taxon>Spiralia</taxon>
        <taxon>Lophotrochozoa</taxon>
        <taxon>Brachiopoda</taxon>
        <taxon>Linguliformea</taxon>
        <taxon>Lingulata</taxon>
        <taxon>Lingulida</taxon>
        <taxon>Linguloidea</taxon>
        <taxon>Lingulidae</taxon>
        <taxon>Lingula</taxon>
    </lineage>
</organism>
<keyword evidence="6 8" id="KW-0503">Monooxygenase</keyword>
<dbReference type="Pfam" id="PF00067">
    <property type="entry name" value="p450"/>
    <property type="match status" value="1"/>
</dbReference>
<keyword evidence="3 7" id="KW-0479">Metal-binding</keyword>
<gene>
    <name evidence="10" type="primary">LOC106175945</name>
</gene>
<evidence type="ECO:0000256" key="6">
    <source>
        <dbReference type="ARBA" id="ARBA00023033"/>
    </source>
</evidence>
<dbReference type="InParanoid" id="A0A1S3JU38"/>
<dbReference type="AlphaFoldDB" id="A0A1S3JU38"/>
<protein>
    <submittedName>
        <fullName evidence="10">Cytochrome P450 26A1</fullName>
    </submittedName>
</protein>
<dbReference type="GO" id="GO:0016705">
    <property type="term" value="F:oxidoreductase activity, acting on paired donors, with incorporation or reduction of molecular oxygen"/>
    <property type="evidence" value="ECO:0007669"/>
    <property type="project" value="InterPro"/>
</dbReference>
<accession>A0A1S3JU38</accession>
<keyword evidence="5 7" id="KW-0408">Iron</keyword>
<dbReference type="Proteomes" id="UP000085678">
    <property type="component" value="Unplaced"/>
</dbReference>
<dbReference type="PROSITE" id="PS00086">
    <property type="entry name" value="CYTOCHROME_P450"/>
    <property type="match status" value="1"/>
</dbReference>
<keyword evidence="4 8" id="KW-0560">Oxidoreductase</keyword>
<evidence type="ECO:0000256" key="4">
    <source>
        <dbReference type="ARBA" id="ARBA00023002"/>
    </source>
</evidence>
<comment type="similarity">
    <text evidence="1 8">Belongs to the cytochrome P450 family.</text>
</comment>
<evidence type="ECO:0000256" key="8">
    <source>
        <dbReference type="RuleBase" id="RU000461"/>
    </source>
</evidence>
<comment type="cofactor">
    <cofactor evidence="7">
        <name>heme</name>
        <dbReference type="ChEBI" id="CHEBI:30413"/>
    </cofactor>
</comment>
<evidence type="ECO:0000256" key="5">
    <source>
        <dbReference type="ARBA" id="ARBA00023004"/>
    </source>
</evidence>
<dbReference type="InterPro" id="IPR036396">
    <property type="entry name" value="Cyt_P450_sf"/>
</dbReference>
<dbReference type="STRING" id="7574.A0A1S3JU38"/>
<evidence type="ECO:0000256" key="1">
    <source>
        <dbReference type="ARBA" id="ARBA00010617"/>
    </source>
</evidence>
<evidence type="ECO:0000313" key="9">
    <source>
        <dbReference type="Proteomes" id="UP000085678"/>
    </source>
</evidence>
<keyword evidence="2 7" id="KW-0349">Heme</keyword>
<dbReference type="InterPro" id="IPR001128">
    <property type="entry name" value="Cyt_P450"/>
</dbReference>
<dbReference type="GO" id="GO:0020037">
    <property type="term" value="F:heme binding"/>
    <property type="evidence" value="ECO:0007669"/>
    <property type="project" value="InterPro"/>
</dbReference>
<name>A0A1S3JU38_LINAN</name>
<dbReference type="GO" id="GO:0034653">
    <property type="term" value="P:retinoic acid catabolic process"/>
    <property type="evidence" value="ECO:0007669"/>
    <property type="project" value="UniProtKB-ARBA"/>
</dbReference>
<evidence type="ECO:0000256" key="3">
    <source>
        <dbReference type="ARBA" id="ARBA00022723"/>
    </source>
</evidence>
<dbReference type="PANTHER" id="PTHR24286">
    <property type="entry name" value="CYTOCHROME P450 26"/>
    <property type="match status" value="1"/>
</dbReference>
<dbReference type="OrthoDB" id="1372046at2759"/>
<dbReference type="GO" id="GO:0005506">
    <property type="term" value="F:iron ion binding"/>
    <property type="evidence" value="ECO:0007669"/>
    <property type="project" value="InterPro"/>
</dbReference>
<dbReference type="PRINTS" id="PR00465">
    <property type="entry name" value="EP450IV"/>
</dbReference>
<feature type="binding site" description="axial binding residue" evidence="7">
    <location>
        <position position="449"/>
    </location>
    <ligand>
        <name>heme</name>
        <dbReference type="ChEBI" id="CHEBI:30413"/>
    </ligand>
    <ligandPart>
        <name>Fe</name>
        <dbReference type="ChEBI" id="CHEBI:18248"/>
    </ligandPart>
</feature>
<dbReference type="InterPro" id="IPR002403">
    <property type="entry name" value="Cyt_P450_E_grp-IV"/>
</dbReference>